<sequence>MEELRFQCFLLSWRSMDSAIIEKEALLLPDSQRALLADRLLESISVVPIELKEEWIRELDSRMDAYQRGEIEAVDGPAAMAELRSRFNV</sequence>
<evidence type="ECO:0008006" key="3">
    <source>
        <dbReference type="Google" id="ProtNLM"/>
    </source>
</evidence>
<dbReference type="AlphaFoldDB" id="A0A5R8KIL3"/>
<proteinExistence type="predicted"/>
<dbReference type="Pfam" id="PF09720">
    <property type="entry name" value="Unstab_antitox"/>
    <property type="match status" value="1"/>
</dbReference>
<evidence type="ECO:0000313" key="2">
    <source>
        <dbReference type="Proteomes" id="UP000306196"/>
    </source>
</evidence>
<organism evidence="1 2">
    <name type="scientific">Phragmitibacter flavus</name>
    <dbReference type="NCBI Taxonomy" id="2576071"/>
    <lineage>
        <taxon>Bacteria</taxon>
        <taxon>Pseudomonadati</taxon>
        <taxon>Verrucomicrobiota</taxon>
        <taxon>Verrucomicrobiia</taxon>
        <taxon>Verrucomicrobiales</taxon>
        <taxon>Verrucomicrobiaceae</taxon>
        <taxon>Phragmitibacter</taxon>
    </lineage>
</organism>
<dbReference type="RefSeq" id="WP_138084513.1">
    <property type="nucleotide sequence ID" value="NZ_VAUV01000002.1"/>
</dbReference>
<comment type="caution">
    <text evidence="1">The sequence shown here is derived from an EMBL/GenBank/DDBJ whole genome shotgun (WGS) entry which is preliminary data.</text>
</comment>
<keyword evidence="2" id="KW-1185">Reference proteome</keyword>
<protein>
    <recommendedName>
        <fullName evidence="3">Addiction module protein</fullName>
    </recommendedName>
</protein>
<name>A0A5R8KIL3_9BACT</name>
<dbReference type="InterPro" id="IPR013406">
    <property type="entry name" value="CHP02574_addiction_mod"/>
</dbReference>
<gene>
    <name evidence="1" type="ORF">FEM03_02035</name>
</gene>
<reference evidence="1 2" key="1">
    <citation type="submission" date="2019-05" db="EMBL/GenBank/DDBJ databases">
        <title>Verrucobacter flavum gen. nov., sp. nov. a new member of the family Verrucomicrobiaceae.</title>
        <authorList>
            <person name="Szuroczki S."/>
            <person name="Abbaszade G."/>
            <person name="Szabo A."/>
            <person name="Felfoldi T."/>
            <person name="Schumann P."/>
            <person name="Boka K."/>
            <person name="Keki Z."/>
            <person name="Toumi M."/>
            <person name="Toth E."/>
        </authorList>
    </citation>
    <scope>NUCLEOTIDE SEQUENCE [LARGE SCALE GENOMIC DNA]</scope>
    <source>
        <strain evidence="1 2">MG-N-17</strain>
    </source>
</reference>
<dbReference type="OrthoDB" id="598283at2"/>
<evidence type="ECO:0000313" key="1">
    <source>
        <dbReference type="EMBL" id="TLD72158.1"/>
    </source>
</evidence>
<dbReference type="EMBL" id="VAUV01000002">
    <property type="protein sequence ID" value="TLD72158.1"/>
    <property type="molecule type" value="Genomic_DNA"/>
</dbReference>
<dbReference type="Proteomes" id="UP000306196">
    <property type="component" value="Unassembled WGS sequence"/>
</dbReference>
<accession>A0A5R8KIL3</accession>